<organism evidence="1 2">
    <name type="scientific">Teichococcus coralli</name>
    <dbReference type="NCBI Taxonomy" id="2545983"/>
    <lineage>
        <taxon>Bacteria</taxon>
        <taxon>Pseudomonadati</taxon>
        <taxon>Pseudomonadota</taxon>
        <taxon>Alphaproteobacteria</taxon>
        <taxon>Acetobacterales</taxon>
        <taxon>Roseomonadaceae</taxon>
        <taxon>Roseomonas</taxon>
    </lineage>
</organism>
<sequence>MTRRYRQWGDPPRPPFHSEAPDALLRAAIAAAEAAHHRGEARGASDEARFAAAMRAADKTLMPLFPARDVRRLVAAAAVGEAEVRVWGLGACACAGLMQSGGRHAA</sequence>
<evidence type="ECO:0000313" key="2">
    <source>
        <dbReference type="Proteomes" id="UP000460715"/>
    </source>
</evidence>
<comment type="caution">
    <text evidence="1">The sequence shown here is derived from an EMBL/GenBank/DDBJ whole genome shotgun (WGS) entry which is preliminary data.</text>
</comment>
<protein>
    <submittedName>
        <fullName evidence="1">Uncharacterized protein</fullName>
    </submittedName>
</protein>
<gene>
    <name evidence="1" type="ORF">E0493_02050</name>
</gene>
<dbReference type="AlphaFoldDB" id="A0A845B7T3"/>
<dbReference type="EMBL" id="SNVJ01000001">
    <property type="protein sequence ID" value="MXP62134.1"/>
    <property type="molecule type" value="Genomic_DNA"/>
</dbReference>
<proteinExistence type="predicted"/>
<accession>A0A845B7T3</accession>
<evidence type="ECO:0000313" key="1">
    <source>
        <dbReference type="EMBL" id="MXP62134.1"/>
    </source>
</evidence>
<keyword evidence="2" id="KW-1185">Reference proteome</keyword>
<name>A0A845B7T3_9PROT</name>
<dbReference type="RefSeq" id="WP_160935234.1">
    <property type="nucleotide sequence ID" value="NZ_SNVJ01000001.1"/>
</dbReference>
<dbReference type="Proteomes" id="UP000460715">
    <property type="component" value="Unassembled WGS sequence"/>
</dbReference>
<reference evidence="1 2" key="1">
    <citation type="submission" date="2019-03" db="EMBL/GenBank/DDBJ databases">
        <title>Roseomonas sp. a novel Roseomonas species isolated from Sea whip Gorgonian.</title>
        <authorList>
            <person name="Li F."/>
            <person name="Pan X."/>
            <person name="Huang S."/>
            <person name="Li Z."/>
            <person name="Meng B."/>
        </authorList>
    </citation>
    <scope>NUCLEOTIDE SEQUENCE [LARGE SCALE GENOMIC DNA]</scope>
    <source>
        <strain evidence="1 2">M0104</strain>
    </source>
</reference>